<dbReference type="FunFam" id="3.30.160.60:FF:000380">
    <property type="entry name" value="zinc finger protein 2 isoform X2"/>
    <property type="match status" value="1"/>
</dbReference>
<sequence length="344" mass="39433">MTNMEKRNVDFKEEECDWEYVQHKMGQSNIKEEEDCEWEPTGIKQESETFLDTHKNETVRSVKEEDLSPYLYPHEDVTGLGFTPSRELSLQNPLVHMKSETLNRTGKASCSSHIEEDSQESANISLPSFFQGRPEQIKNMRTLTSENSEILIPATVHNSCQPVVKLRRINRINSQPHVENTSTAALSGCQERETSSKHKSKNKNKWSHMREKTYCCSHCGKQFFDNSSLQRHARIHTGEKPFFCSECGKRFFDSSSHQRHARIHTGEKPYCCSDCGKQFSTSSSLQIHKEFILETSHFFALNVAKDSLTVAVFRDIQEFIQERSHITVLIAANSSPPAVIFKPI</sequence>
<proteinExistence type="inferred from homology"/>
<feature type="region of interest" description="Disordered" evidence="12">
    <location>
        <begin position="180"/>
        <end position="205"/>
    </location>
</feature>
<keyword evidence="9" id="KW-0804">Transcription</keyword>
<dbReference type="Pfam" id="PF00096">
    <property type="entry name" value="zf-C2H2"/>
    <property type="match status" value="1"/>
</dbReference>
<dbReference type="GeneTree" id="ENSGT01150000286958"/>
<dbReference type="PANTHER" id="PTHR23235:SF142">
    <property type="entry name" value="ZINC FINGER PROTEIN 384"/>
    <property type="match status" value="1"/>
</dbReference>
<comment type="subcellular location">
    <subcellularLocation>
        <location evidence="1">Nucleus</location>
    </subcellularLocation>
</comment>
<dbReference type="PROSITE" id="PS50157">
    <property type="entry name" value="ZINC_FINGER_C2H2_2"/>
    <property type="match status" value="3"/>
</dbReference>
<dbReference type="GO" id="GO:0000981">
    <property type="term" value="F:DNA-binding transcription factor activity, RNA polymerase II-specific"/>
    <property type="evidence" value="ECO:0007669"/>
    <property type="project" value="TreeGrafter"/>
</dbReference>
<keyword evidence="10" id="KW-0539">Nucleus</keyword>
<evidence type="ECO:0000256" key="5">
    <source>
        <dbReference type="ARBA" id="ARBA00022771"/>
    </source>
</evidence>
<dbReference type="Proteomes" id="UP000694620">
    <property type="component" value="Chromosome 1"/>
</dbReference>
<dbReference type="FunFam" id="3.30.160.60:FF:000688">
    <property type="entry name" value="zinc finger protein 197 isoform X1"/>
    <property type="match status" value="1"/>
</dbReference>
<feature type="domain" description="C2H2-type" evidence="13">
    <location>
        <begin position="214"/>
        <end position="241"/>
    </location>
</feature>
<keyword evidence="6" id="KW-0862">Zinc</keyword>
<dbReference type="SMART" id="SM00355">
    <property type="entry name" value="ZnF_C2H2"/>
    <property type="match status" value="3"/>
</dbReference>
<name>A0A8C4RFK8_ERPCA</name>
<dbReference type="SUPFAM" id="SSF57667">
    <property type="entry name" value="beta-beta-alpha zinc fingers"/>
    <property type="match status" value="2"/>
</dbReference>
<organism evidence="14 15">
    <name type="scientific">Erpetoichthys calabaricus</name>
    <name type="common">Rope fish</name>
    <name type="synonym">Calamoichthys calabaricus</name>
    <dbReference type="NCBI Taxonomy" id="27687"/>
    <lineage>
        <taxon>Eukaryota</taxon>
        <taxon>Metazoa</taxon>
        <taxon>Chordata</taxon>
        <taxon>Craniata</taxon>
        <taxon>Vertebrata</taxon>
        <taxon>Euteleostomi</taxon>
        <taxon>Actinopterygii</taxon>
        <taxon>Polypteriformes</taxon>
        <taxon>Polypteridae</taxon>
        <taxon>Erpetoichthys</taxon>
    </lineage>
</organism>
<keyword evidence="8" id="KW-0238">DNA-binding</keyword>
<evidence type="ECO:0000259" key="13">
    <source>
        <dbReference type="PROSITE" id="PS50157"/>
    </source>
</evidence>
<keyword evidence="4" id="KW-0677">Repeat</keyword>
<evidence type="ECO:0000256" key="12">
    <source>
        <dbReference type="SAM" id="MobiDB-lite"/>
    </source>
</evidence>
<dbReference type="InterPro" id="IPR013087">
    <property type="entry name" value="Znf_C2H2_type"/>
</dbReference>
<dbReference type="FunFam" id="3.30.160.60:FF:002343">
    <property type="entry name" value="Zinc finger protein 33A"/>
    <property type="match status" value="1"/>
</dbReference>
<keyword evidence="5 11" id="KW-0863">Zinc-finger</keyword>
<reference evidence="14" key="1">
    <citation type="submission" date="2021-06" db="EMBL/GenBank/DDBJ databases">
        <authorList>
            <consortium name="Wellcome Sanger Institute Data Sharing"/>
        </authorList>
    </citation>
    <scope>NUCLEOTIDE SEQUENCE [LARGE SCALE GENOMIC DNA]</scope>
</reference>
<feature type="domain" description="C2H2-type" evidence="13">
    <location>
        <begin position="242"/>
        <end position="269"/>
    </location>
</feature>
<dbReference type="Ensembl" id="ENSECRT00000001887.1">
    <property type="protein sequence ID" value="ENSECRP00000001863.1"/>
    <property type="gene ID" value="ENSECRG00000001296.1"/>
</dbReference>
<dbReference type="PROSITE" id="PS00028">
    <property type="entry name" value="ZINC_FINGER_C2H2_1"/>
    <property type="match status" value="2"/>
</dbReference>
<reference evidence="14" key="2">
    <citation type="submission" date="2025-08" db="UniProtKB">
        <authorList>
            <consortium name="Ensembl"/>
        </authorList>
    </citation>
    <scope>IDENTIFICATION</scope>
</reference>
<dbReference type="GO" id="GO:0005634">
    <property type="term" value="C:nucleus"/>
    <property type="evidence" value="ECO:0007669"/>
    <property type="project" value="UniProtKB-SubCell"/>
</dbReference>
<evidence type="ECO:0000256" key="6">
    <source>
        <dbReference type="ARBA" id="ARBA00022833"/>
    </source>
</evidence>
<keyword evidence="3" id="KW-0479">Metal-binding</keyword>
<dbReference type="GO" id="GO:0008270">
    <property type="term" value="F:zinc ion binding"/>
    <property type="evidence" value="ECO:0007669"/>
    <property type="project" value="UniProtKB-KW"/>
</dbReference>
<evidence type="ECO:0000256" key="9">
    <source>
        <dbReference type="ARBA" id="ARBA00023163"/>
    </source>
</evidence>
<evidence type="ECO:0000256" key="11">
    <source>
        <dbReference type="PROSITE-ProRule" id="PRU00042"/>
    </source>
</evidence>
<dbReference type="GO" id="GO:0000978">
    <property type="term" value="F:RNA polymerase II cis-regulatory region sequence-specific DNA binding"/>
    <property type="evidence" value="ECO:0007669"/>
    <property type="project" value="TreeGrafter"/>
</dbReference>
<evidence type="ECO:0000313" key="14">
    <source>
        <dbReference type="Ensembl" id="ENSECRP00000001863.1"/>
    </source>
</evidence>
<keyword evidence="7" id="KW-0805">Transcription regulation</keyword>
<feature type="domain" description="C2H2-type" evidence="13">
    <location>
        <begin position="270"/>
        <end position="297"/>
    </location>
</feature>
<evidence type="ECO:0000256" key="3">
    <source>
        <dbReference type="ARBA" id="ARBA00022723"/>
    </source>
</evidence>
<dbReference type="Pfam" id="PF13894">
    <property type="entry name" value="zf-C2H2_4"/>
    <property type="match status" value="1"/>
</dbReference>
<keyword evidence="15" id="KW-1185">Reference proteome</keyword>
<dbReference type="AlphaFoldDB" id="A0A8C4RFK8"/>
<dbReference type="Gene3D" id="3.30.160.60">
    <property type="entry name" value="Classic Zinc Finger"/>
    <property type="match status" value="3"/>
</dbReference>
<evidence type="ECO:0000313" key="15">
    <source>
        <dbReference type="Proteomes" id="UP000694620"/>
    </source>
</evidence>
<dbReference type="InterPro" id="IPR036236">
    <property type="entry name" value="Znf_C2H2_sf"/>
</dbReference>
<evidence type="ECO:0000256" key="2">
    <source>
        <dbReference type="ARBA" id="ARBA00006991"/>
    </source>
</evidence>
<evidence type="ECO:0000256" key="10">
    <source>
        <dbReference type="ARBA" id="ARBA00023242"/>
    </source>
</evidence>
<reference evidence="14" key="3">
    <citation type="submission" date="2025-09" db="UniProtKB">
        <authorList>
            <consortium name="Ensembl"/>
        </authorList>
    </citation>
    <scope>IDENTIFICATION</scope>
</reference>
<evidence type="ECO:0000256" key="1">
    <source>
        <dbReference type="ARBA" id="ARBA00004123"/>
    </source>
</evidence>
<protein>
    <recommendedName>
        <fullName evidence="13">C2H2-type domain-containing protein</fullName>
    </recommendedName>
</protein>
<accession>A0A8C4RFK8</accession>
<dbReference type="PANTHER" id="PTHR23235">
    <property type="entry name" value="KRUEPPEL-LIKE TRANSCRIPTION FACTOR"/>
    <property type="match status" value="1"/>
</dbReference>
<comment type="similarity">
    <text evidence="2">Belongs to the krueppel C2H2-type zinc-finger protein family.</text>
</comment>
<evidence type="ECO:0000256" key="8">
    <source>
        <dbReference type="ARBA" id="ARBA00023125"/>
    </source>
</evidence>
<evidence type="ECO:0000256" key="4">
    <source>
        <dbReference type="ARBA" id="ARBA00022737"/>
    </source>
</evidence>
<evidence type="ECO:0000256" key="7">
    <source>
        <dbReference type="ARBA" id="ARBA00023015"/>
    </source>
</evidence>